<dbReference type="RefSeq" id="WP_110450429.1">
    <property type="nucleotide sequence ID" value="NZ_CP029479.1"/>
</dbReference>
<evidence type="ECO:0000256" key="5">
    <source>
        <dbReference type="ARBA" id="ARBA00022741"/>
    </source>
</evidence>
<dbReference type="AlphaFoldDB" id="A0A2Z3HRI1"/>
<dbReference type="NCBIfam" id="TIGR00154">
    <property type="entry name" value="ispE"/>
    <property type="match status" value="1"/>
</dbReference>
<dbReference type="Proteomes" id="UP000247763">
    <property type="component" value="Chromosome"/>
</dbReference>
<evidence type="ECO:0000256" key="3">
    <source>
        <dbReference type="ARBA" id="ARBA00017473"/>
    </source>
</evidence>
<dbReference type="InterPro" id="IPR014721">
    <property type="entry name" value="Ribsml_uS5_D2-typ_fold_subgr"/>
</dbReference>
<dbReference type="EMBL" id="CP029479">
    <property type="protein sequence ID" value="AWM77862.1"/>
    <property type="molecule type" value="Genomic_DNA"/>
</dbReference>
<dbReference type="HAMAP" id="MF_00061">
    <property type="entry name" value="IspE"/>
    <property type="match status" value="1"/>
</dbReference>
<dbReference type="OrthoDB" id="9809438at2"/>
<feature type="binding site" evidence="10">
    <location>
        <begin position="96"/>
        <end position="106"/>
    </location>
    <ligand>
        <name>ATP</name>
        <dbReference type="ChEBI" id="CHEBI:30616"/>
    </ligand>
</feature>
<organism evidence="13 14">
    <name type="scientific">Phenylobacterium parvum</name>
    <dbReference type="NCBI Taxonomy" id="2201350"/>
    <lineage>
        <taxon>Bacteria</taxon>
        <taxon>Pseudomonadati</taxon>
        <taxon>Pseudomonadota</taxon>
        <taxon>Alphaproteobacteria</taxon>
        <taxon>Caulobacterales</taxon>
        <taxon>Caulobacteraceae</taxon>
        <taxon>Phenylobacterium</taxon>
    </lineage>
</organism>
<evidence type="ECO:0000313" key="13">
    <source>
        <dbReference type="EMBL" id="AWM77862.1"/>
    </source>
</evidence>
<comment type="similarity">
    <text evidence="1 10">Belongs to the GHMP kinase family. IspE subfamily.</text>
</comment>
<dbReference type="Gene3D" id="3.30.230.10">
    <property type="match status" value="1"/>
</dbReference>
<comment type="function">
    <text evidence="10">Catalyzes the phosphorylation of the position 2 hydroxy group of 4-diphosphocytidyl-2C-methyl-D-erythritol.</text>
</comment>
<dbReference type="GO" id="GO:0050515">
    <property type="term" value="F:4-(cytidine 5'-diphospho)-2-C-methyl-D-erythritol kinase activity"/>
    <property type="evidence" value="ECO:0007669"/>
    <property type="project" value="UniProtKB-UniRule"/>
</dbReference>
<dbReference type="InterPro" id="IPR013750">
    <property type="entry name" value="GHMP_kinase_C_dom"/>
</dbReference>
<dbReference type="SUPFAM" id="SSF55060">
    <property type="entry name" value="GHMP Kinase, C-terminal domain"/>
    <property type="match status" value="1"/>
</dbReference>
<dbReference type="Pfam" id="PF08544">
    <property type="entry name" value="GHMP_kinases_C"/>
    <property type="match status" value="1"/>
</dbReference>
<keyword evidence="5 10" id="KW-0547">Nucleotide-binding</keyword>
<dbReference type="GO" id="GO:0005524">
    <property type="term" value="F:ATP binding"/>
    <property type="evidence" value="ECO:0007669"/>
    <property type="project" value="UniProtKB-UniRule"/>
</dbReference>
<reference evidence="14" key="1">
    <citation type="submission" date="2018-05" db="EMBL/GenBank/DDBJ databases">
        <title>Genome sequencing of Phenylobacterium sp. HYN0004.</title>
        <authorList>
            <person name="Yi H."/>
            <person name="Baek C."/>
        </authorList>
    </citation>
    <scope>NUCLEOTIDE SEQUENCE [LARGE SCALE GENOMIC DNA]</scope>
    <source>
        <strain evidence="14">HYN0004</strain>
    </source>
</reference>
<comment type="pathway">
    <text evidence="10">Isoprenoid biosynthesis; isopentenyl diphosphate biosynthesis via DXP pathway; isopentenyl diphosphate from 1-deoxy-D-xylulose 5-phosphate: step 3/6.</text>
</comment>
<evidence type="ECO:0000256" key="10">
    <source>
        <dbReference type="HAMAP-Rule" id="MF_00061"/>
    </source>
</evidence>
<dbReference type="SUPFAM" id="SSF54211">
    <property type="entry name" value="Ribosomal protein S5 domain 2-like"/>
    <property type="match status" value="1"/>
</dbReference>
<dbReference type="InterPro" id="IPR006204">
    <property type="entry name" value="GHMP_kinase_N_dom"/>
</dbReference>
<feature type="active site" evidence="10">
    <location>
        <position position="138"/>
    </location>
</feature>
<dbReference type="KEGG" id="phb:HYN04_08845"/>
<keyword evidence="7 10" id="KW-0067">ATP-binding</keyword>
<gene>
    <name evidence="10" type="primary">ispE</name>
    <name evidence="13" type="ORF">HYN04_08845</name>
</gene>
<evidence type="ECO:0000256" key="1">
    <source>
        <dbReference type="ARBA" id="ARBA00009684"/>
    </source>
</evidence>
<dbReference type="GO" id="GO:0019288">
    <property type="term" value="P:isopentenyl diphosphate biosynthetic process, methylerythritol 4-phosphate pathway"/>
    <property type="evidence" value="ECO:0007669"/>
    <property type="project" value="UniProtKB-UniRule"/>
</dbReference>
<dbReference type="PANTHER" id="PTHR43527">
    <property type="entry name" value="4-DIPHOSPHOCYTIDYL-2-C-METHYL-D-ERYTHRITOL KINASE, CHLOROPLASTIC"/>
    <property type="match status" value="1"/>
</dbReference>
<dbReference type="PANTHER" id="PTHR43527:SF2">
    <property type="entry name" value="4-DIPHOSPHOCYTIDYL-2-C-METHYL-D-ERYTHRITOL KINASE, CHLOROPLASTIC"/>
    <property type="match status" value="1"/>
</dbReference>
<feature type="domain" description="GHMP kinase N-terminal" evidence="11">
    <location>
        <begin position="67"/>
        <end position="144"/>
    </location>
</feature>
<evidence type="ECO:0000256" key="8">
    <source>
        <dbReference type="ARBA" id="ARBA00023229"/>
    </source>
</evidence>
<dbReference type="NCBIfam" id="NF011202">
    <property type="entry name" value="PRK14608.1"/>
    <property type="match status" value="1"/>
</dbReference>
<keyword evidence="6 10" id="KW-0418">Kinase</keyword>
<dbReference type="InterPro" id="IPR004424">
    <property type="entry name" value="IspE"/>
</dbReference>
<evidence type="ECO:0000313" key="14">
    <source>
        <dbReference type="Proteomes" id="UP000247763"/>
    </source>
</evidence>
<name>A0A2Z3HRI1_9CAUL</name>
<evidence type="ECO:0000256" key="2">
    <source>
        <dbReference type="ARBA" id="ARBA00012052"/>
    </source>
</evidence>
<evidence type="ECO:0000256" key="9">
    <source>
        <dbReference type="ARBA" id="ARBA00032554"/>
    </source>
</evidence>
<feature type="active site" evidence="10">
    <location>
        <position position="10"/>
    </location>
</feature>
<dbReference type="Gene3D" id="3.30.70.890">
    <property type="entry name" value="GHMP kinase, C-terminal domain"/>
    <property type="match status" value="1"/>
</dbReference>
<dbReference type="Pfam" id="PF00288">
    <property type="entry name" value="GHMP_kinases_N"/>
    <property type="match status" value="1"/>
</dbReference>
<accession>A0A2Z3HRI1</accession>
<dbReference type="GO" id="GO:0016114">
    <property type="term" value="P:terpenoid biosynthetic process"/>
    <property type="evidence" value="ECO:0007669"/>
    <property type="project" value="UniProtKB-UniRule"/>
</dbReference>
<dbReference type="EC" id="2.7.1.148" evidence="2 10"/>
<sequence length="296" mass="29897">MGASAFAPAKVNLYLHVGAKAADGFHPLETLMVFADVGDQVSAVGKGGAALEVAGPFAAGLETDEDNLVLRAARSLARRLGREGDLPGLVLEKRLPVAAGLGGGSADAAATLRLLNTAWGGGLGGPQLEALGAELGSDVPACVASRPVTARGRGDVLAPAPLLPGLPAVLVNPGVACSTAAVYRAFDRAAAVDSPDPVPDPGRLPDAKAAARWLGALRNDLETPALSVAPLIGAVLERLRDAPETLLARLSGSGATCFALCADPESAERLAEGLARAQPGWWVRACRLGAPLEPDA</sequence>
<evidence type="ECO:0000256" key="4">
    <source>
        <dbReference type="ARBA" id="ARBA00022679"/>
    </source>
</evidence>
<comment type="catalytic activity">
    <reaction evidence="10">
        <text>4-CDP-2-C-methyl-D-erythritol + ATP = 4-CDP-2-C-methyl-D-erythritol 2-phosphate + ADP + H(+)</text>
        <dbReference type="Rhea" id="RHEA:18437"/>
        <dbReference type="ChEBI" id="CHEBI:15378"/>
        <dbReference type="ChEBI" id="CHEBI:30616"/>
        <dbReference type="ChEBI" id="CHEBI:57823"/>
        <dbReference type="ChEBI" id="CHEBI:57919"/>
        <dbReference type="ChEBI" id="CHEBI:456216"/>
        <dbReference type="EC" id="2.7.1.148"/>
    </reaction>
</comment>
<evidence type="ECO:0000256" key="7">
    <source>
        <dbReference type="ARBA" id="ARBA00022840"/>
    </source>
</evidence>
<proteinExistence type="inferred from homology"/>
<keyword evidence="4 10" id="KW-0808">Transferase</keyword>
<dbReference type="InterPro" id="IPR020568">
    <property type="entry name" value="Ribosomal_Su5_D2-typ_SF"/>
</dbReference>
<keyword evidence="8 10" id="KW-0414">Isoprene biosynthesis</keyword>
<dbReference type="InterPro" id="IPR036554">
    <property type="entry name" value="GHMP_kinase_C_sf"/>
</dbReference>
<protein>
    <recommendedName>
        <fullName evidence="3 10">4-diphosphocytidyl-2-C-methyl-D-erythritol kinase</fullName>
        <shortName evidence="10">CMK</shortName>
        <ecNumber evidence="2 10">2.7.1.148</ecNumber>
    </recommendedName>
    <alternativeName>
        <fullName evidence="9 10">4-(cytidine-5'-diphospho)-2-C-methyl-D-erythritol kinase</fullName>
    </alternativeName>
</protein>
<keyword evidence="14" id="KW-1185">Reference proteome</keyword>
<evidence type="ECO:0000259" key="11">
    <source>
        <dbReference type="Pfam" id="PF00288"/>
    </source>
</evidence>
<feature type="domain" description="GHMP kinase C-terminal" evidence="12">
    <location>
        <begin position="211"/>
        <end position="276"/>
    </location>
</feature>
<dbReference type="PIRSF" id="PIRSF010376">
    <property type="entry name" value="IspE"/>
    <property type="match status" value="1"/>
</dbReference>
<evidence type="ECO:0000256" key="6">
    <source>
        <dbReference type="ARBA" id="ARBA00022777"/>
    </source>
</evidence>
<evidence type="ECO:0000259" key="12">
    <source>
        <dbReference type="Pfam" id="PF08544"/>
    </source>
</evidence>
<dbReference type="UniPathway" id="UPA00056">
    <property type="reaction ID" value="UER00094"/>
</dbReference>